<evidence type="ECO:0000313" key="4">
    <source>
        <dbReference type="Proteomes" id="UP001187471"/>
    </source>
</evidence>
<dbReference type="PANTHER" id="PTHR47841">
    <property type="entry name" value="DIACYLGLYCEROL KINASE THETA-LIKE-RELATED"/>
    <property type="match status" value="1"/>
</dbReference>
<evidence type="ECO:0000256" key="1">
    <source>
        <dbReference type="ARBA" id="ARBA00022737"/>
    </source>
</evidence>
<dbReference type="InterPro" id="IPR046349">
    <property type="entry name" value="C1-like_sf"/>
</dbReference>
<gene>
    <name evidence="3" type="ORF">RJ640_014354</name>
</gene>
<reference evidence="3" key="1">
    <citation type="submission" date="2022-12" db="EMBL/GenBank/DDBJ databases">
        <title>Draft genome assemblies for two species of Escallonia (Escalloniales).</title>
        <authorList>
            <person name="Chanderbali A."/>
            <person name="Dervinis C."/>
            <person name="Anghel I."/>
            <person name="Soltis D."/>
            <person name="Soltis P."/>
            <person name="Zapata F."/>
        </authorList>
    </citation>
    <scope>NUCLEOTIDE SEQUENCE</scope>
    <source>
        <strain evidence="3">UCBG92.1500</strain>
        <tissue evidence="3">Leaf</tissue>
    </source>
</reference>
<accession>A0AA88R3V0</accession>
<dbReference type="EMBL" id="JAVXUO010002530">
    <property type="protein sequence ID" value="KAK2972296.1"/>
    <property type="molecule type" value="Genomic_DNA"/>
</dbReference>
<dbReference type="PANTHER" id="PTHR47841:SF7">
    <property type="entry name" value="CYSTEINE_HISTIDINE-RICH C1 DOMAIN PROTEIN"/>
    <property type="match status" value="1"/>
</dbReference>
<proteinExistence type="predicted"/>
<sequence>MALARNTIMHFTHPEHSLAELTGDLEFLCDGCKTLGMGKMFICRPCNFTLHDYCGTCPSSLSSFMHPHPLTWVPQGAQGTHHNARICRVCGDHLEGFFYRCNHRDCDFKVHPLCTQLPEVLWHVLHPAHPLMLKISNRRLICPVCGYECSSWCYGCEYCRFEIHPKCVLVVRSQANQRGILSFNSPPPPQPQYQMHHNYPNQPPYPMHHNYAYQPQYPMHHNYAYQPQYPMHHNYANQPQYPMHHNYAYQPQYPMHHNYANQQAQTSGATNHGPGKMYALIANLALGVFSNVRMVVVGD</sequence>
<evidence type="ECO:0000313" key="3">
    <source>
        <dbReference type="EMBL" id="KAK2972296.1"/>
    </source>
</evidence>
<dbReference type="SUPFAM" id="SSF57889">
    <property type="entry name" value="Cysteine-rich domain"/>
    <property type="match status" value="2"/>
</dbReference>
<dbReference type="AlphaFoldDB" id="A0AA88R3V0"/>
<dbReference type="InterPro" id="IPR004146">
    <property type="entry name" value="DC1"/>
</dbReference>
<feature type="domain" description="DC1" evidence="2">
    <location>
        <begin position="125"/>
        <end position="168"/>
    </location>
</feature>
<protein>
    <recommendedName>
        <fullName evidence="2">DC1 domain-containing protein</fullName>
    </recommendedName>
</protein>
<organism evidence="3 4">
    <name type="scientific">Escallonia rubra</name>
    <dbReference type="NCBI Taxonomy" id="112253"/>
    <lineage>
        <taxon>Eukaryota</taxon>
        <taxon>Viridiplantae</taxon>
        <taxon>Streptophyta</taxon>
        <taxon>Embryophyta</taxon>
        <taxon>Tracheophyta</taxon>
        <taxon>Spermatophyta</taxon>
        <taxon>Magnoliopsida</taxon>
        <taxon>eudicotyledons</taxon>
        <taxon>Gunneridae</taxon>
        <taxon>Pentapetalae</taxon>
        <taxon>asterids</taxon>
        <taxon>campanulids</taxon>
        <taxon>Escalloniales</taxon>
        <taxon>Escalloniaceae</taxon>
        <taxon>Escallonia</taxon>
    </lineage>
</organism>
<feature type="domain" description="DC1" evidence="2">
    <location>
        <begin position="65"/>
        <end position="114"/>
    </location>
</feature>
<comment type="caution">
    <text evidence="3">The sequence shown here is derived from an EMBL/GenBank/DDBJ whole genome shotgun (WGS) entry which is preliminary data.</text>
</comment>
<dbReference type="Pfam" id="PF03107">
    <property type="entry name" value="C1_2"/>
    <property type="match status" value="3"/>
</dbReference>
<feature type="domain" description="DC1" evidence="2">
    <location>
        <begin position="11"/>
        <end position="54"/>
    </location>
</feature>
<evidence type="ECO:0000259" key="2">
    <source>
        <dbReference type="Pfam" id="PF03107"/>
    </source>
</evidence>
<name>A0AA88R3V0_9ASTE</name>
<keyword evidence="1" id="KW-0677">Repeat</keyword>
<keyword evidence="4" id="KW-1185">Reference proteome</keyword>
<dbReference type="Proteomes" id="UP001187471">
    <property type="component" value="Unassembled WGS sequence"/>
</dbReference>